<keyword evidence="2 6" id="KW-1003">Cell membrane</keyword>
<keyword evidence="9" id="KW-1185">Reference proteome</keyword>
<proteinExistence type="inferred from homology"/>
<comment type="caution">
    <text evidence="8">The sequence shown here is derived from an EMBL/GenBank/DDBJ whole genome shotgun (WGS) entry which is preliminary data.</text>
</comment>
<dbReference type="PANTHER" id="PTHR34820:SF4">
    <property type="entry name" value="INNER MEMBRANE PROTEIN YEBZ"/>
    <property type="match status" value="1"/>
</dbReference>
<keyword evidence="3 6" id="KW-0812">Transmembrane</keyword>
<protein>
    <recommendedName>
        <fullName evidence="6">Copper resistance protein D</fullName>
    </recommendedName>
</protein>
<dbReference type="InterPro" id="IPR032694">
    <property type="entry name" value="CopC/D"/>
</dbReference>
<feature type="transmembrane region" description="Helical" evidence="6">
    <location>
        <begin position="81"/>
        <end position="107"/>
    </location>
</feature>
<evidence type="ECO:0000313" key="8">
    <source>
        <dbReference type="EMBL" id="GHC26266.1"/>
    </source>
</evidence>
<comment type="similarity">
    <text evidence="6">Belongs to the CopD family.</text>
</comment>
<evidence type="ECO:0000256" key="3">
    <source>
        <dbReference type="ARBA" id="ARBA00022692"/>
    </source>
</evidence>
<feature type="transmembrane region" description="Helical" evidence="6">
    <location>
        <begin position="6"/>
        <end position="27"/>
    </location>
</feature>
<reference evidence="9" key="1">
    <citation type="journal article" date="2019" name="Int. J. Syst. Evol. Microbiol.">
        <title>The Global Catalogue of Microorganisms (GCM) 10K type strain sequencing project: providing services to taxonomists for standard genome sequencing and annotation.</title>
        <authorList>
            <consortium name="The Broad Institute Genomics Platform"/>
            <consortium name="The Broad Institute Genome Sequencing Center for Infectious Disease"/>
            <person name="Wu L."/>
            <person name="Ma J."/>
        </authorList>
    </citation>
    <scope>NUCLEOTIDE SEQUENCE [LARGE SCALE GENOMIC DNA]</scope>
    <source>
        <strain evidence="9">KCTC 42082</strain>
    </source>
</reference>
<evidence type="ECO:0000256" key="2">
    <source>
        <dbReference type="ARBA" id="ARBA00022475"/>
    </source>
</evidence>
<evidence type="ECO:0000256" key="4">
    <source>
        <dbReference type="ARBA" id="ARBA00022989"/>
    </source>
</evidence>
<feature type="domain" description="Copper resistance protein D" evidence="7">
    <location>
        <begin position="183"/>
        <end position="281"/>
    </location>
</feature>
<dbReference type="PANTHER" id="PTHR34820">
    <property type="entry name" value="INNER MEMBRANE PROTEIN YEBZ"/>
    <property type="match status" value="1"/>
</dbReference>
<evidence type="ECO:0000256" key="1">
    <source>
        <dbReference type="ARBA" id="ARBA00004651"/>
    </source>
</evidence>
<sequence>MLLVARLVFNLAALLLWGGSVCLLLIADRSLRAAFWQRLFRWGVGAAALAGLSTFVTLPMLTASLGGGWKEALDVNMLTLVVTRTVVGSAWGGQLAACVALGAVLLVRPLRRPAGVGVASALMLATLTVSGHTAMHDGVIGMLHRFNDWGHLLAGGFWLGALVPVVLLLRCLKAADTRAAAIQALIRFSSVGHLVVALAVLTGIMNTWLVVGGLPLDSDVLYQRSLWLKVALVALLIVIALYNRYRLVPRLSRDPGALAILRRVSIAEIVILVMVVALVSWFGTLSPGHG</sequence>
<evidence type="ECO:0000256" key="6">
    <source>
        <dbReference type="RuleBase" id="RU369037"/>
    </source>
</evidence>
<comment type="function">
    <text evidence="6">Involved in copper resistance.</text>
</comment>
<accession>A0ABQ3FJZ8</accession>
<feature type="transmembrane region" description="Helical" evidence="6">
    <location>
        <begin position="184"/>
        <end position="205"/>
    </location>
</feature>
<keyword evidence="5 6" id="KW-0472">Membrane</keyword>
<organism evidence="8 9">
    <name type="scientific">Kushneria pakistanensis</name>
    <dbReference type="NCBI Taxonomy" id="1508770"/>
    <lineage>
        <taxon>Bacteria</taxon>
        <taxon>Pseudomonadati</taxon>
        <taxon>Pseudomonadota</taxon>
        <taxon>Gammaproteobacteria</taxon>
        <taxon>Oceanospirillales</taxon>
        <taxon>Halomonadaceae</taxon>
        <taxon>Kushneria</taxon>
    </lineage>
</organism>
<keyword evidence="4 6" id="KW-1133">Transmembrane helix</keyword>
<dbReference type="EMBL" id="BMZM01000002">
    <property type="protein sequence ID" value="GHC26266.1"/>
    <property type="molecule type" value="Genomic_DNA"/>
</dbReference>
<evidence type="ECO:0000313" key="9">
    <source>
        <dbReference type="Proteomes" id="UP000604243"/>
    </source>
</evidence>
<feature type="transmembrane region" description="Helical" evidence="6">
    <location>
        <begin position="39"/>
        <end position="61"/>
    </location>
</feature>
<feature type="transmembrane region" description="Helical" evidence="6">
    <location>
        <begin position="225"/>
        <end position="243"/>
    </location>
</feature>
<feature type="transmembrane region" description="Helical" evidence="6">
    <location>
        <begin position="152"/>
        <end position="172"/>
    </location>
</feature>
<dbReference type="Pfam" id="PF05425">
    <property type="entry name" value="CopD"/>
    <property type="match status" value="1"/>
</dbReference>
<evidence type="ECO:0000256" key="5">
    <source>
        <dbReference type="ARBA" id="ARBA00023136"/>
    </source>
</evidence>
<keyword evidence="6" id="KW-0186">Copper</keyword>
<dbReference type="Proteomes" id="UP000604243">
    <property type="component" value="Unassembled WGS sequence"/>
</dbReference>
<evidence type="ECO:0000259" key="7">
    <source>
        <dbReference type="Pfam" id="PF05425"/>
    </source>
</evidence>
<feature type="transmembrane region" description="Helical" evidence="6">
    <location>
        <begin position="114"/>
        <end position="132"/>
    </location>
</feature>
<comment type="subcellular location">
    <subcellularLocation>
        <location evidence="6">Cell inner membrane</location>
        <topology evidence="6">Multi-pass membrane protein</topology>
    </subcellularLocation>
    <subcellularLocation>
        <location evidence="1">Cell membrane</location>
        <topology evidence="1">Multi-pass membrane protein</topology>
    </subcellularLocation>
</comment>
<dbReference type="InterPro" id="IPR047689">
    <property type="entry name" value="CopD"/>
</dbReference>
<feature type="transmembrane region" description="Helical" evidence="6">
    <location>
        <begin position="264"/>
        <end position="283"/>
    </location>
</feature>
<gene>
    <name evidence="8" type="ORF">GCM10010082_19260</name>
</gene>
<keyword evidence="6" id="KW-0997">Cell inner membrane</keyword>
<name>A0ABQ3FJZ8_9GAMM</name>
<dbReference type="InterPro" id="IPR008457">
    <property type="entry name" value="Cu-R_CopD_dom"/>
</dbReference>
<dbReference type="NCBIfam" id="NF033808">
    <property type="entry name" value="copper_CopD"/>
    <property type="match status" value="1"/>
</dbReference>